<dbReference type="Proteomes" id="UP001355207">
    <property type="component" value="Chromosome 11"/>
</dbReference>
<accession>A0AAX4K656</accession>
<evidence type="ECO:0000256" key="12">
    <source>
        <dbReference type="SAM" id="MobiDB-lite"/>
    </source>
</evidence>
<dbReference type="GO" id="GO:0006744">
    <property type="term" value="P:ubiquinone biosynthetic process"/>
    <property type="evidence" value="ECO:0007669"/>
    <property type="project" value="TreeGrafter"/>
</dbReference>
<dbReference type="SFLD" id="SFLDS00005">
    <property type="entry name" value="Isoprenoid_Synthase_Type_I"/>
    <property type="match status" value="1"/>
</dbReference>
<dbReference type="RefSeq" id="XP_066079641.1">
    <property type="nucleotide sequence ID" value="XM_066223544.1"/>
</dbReference>
<evidence type="ECO:0000256" key="2">
    <source>
        <dbReference type="ARBA" id="ARBA00006706"/>
    </source>
</evidence>
<evidence type="ECO:0000256" key="6">
    <source>
        <dbReference type="ARBA" id="ARBA00023229"/>
    </source>
</evidence>
<dbReference type="PANTHER" id="PTHR12001:SF69">
    <property type="entry name" value="ALL TRANS-POLYPRENYL-DIPHOSPHATE SYNTHASE PDSS1"/>
    <property type="match status" value="1"/>
</dbReference>
<dbReference type="PROSITE" id="PS00723">
    <property type="entry name" value="POLYPRENYL_SYNTHASE_1"/>
    <property type="match status" value="1"/>
</dbReference>
<comment type="similarity">
    <text evidence="2 11">Belongs to the FPP/GGPP synthase family.</text>
</comment>
<keyword evidence="14" id="KW-1185">Reference proteome</keyword>
<dbReference type="CDD" id="cd00685">
    <property type="entry name" value="Trans_IPPS_HT"/>
    <property type="match status" value="1"/>
</dbReference>
<proteinExistence type="inferred from homology"/>
<evidence type="ECO:0000256" key="10">
    <source>
        <dbReference type="ARBA" id="ARBA00032873"/>
    </source>
</evidence>
<dbReference type="SUPFAM" id="SSF48576">
    <property type="entry name" value="Terpenoid synthases"/>
    <property type="match status" value="2"/>
</dbReference>
<evidence type="ECO:0000256" key="8">
    <source>
        <dbReference type="ARBA" id="ARBA00032424"/>
    </source>
</evidence>
<dbReference type="Pfam" id="PF00348">
    <property type="entry name" value="polyprenyl_synt"/>
    <property type="match status" value="1"/>
</dbReference>
<feature type="compositionally biased region" description="Polar residues" evidence="12">
    <location>
        <begin position="37"/>
        <end position="49"/>
    </location>
</feature>
<name>A0AAX4K656_9TREE</name>
<dbReference type="GO" id="GO:0046872">
    <property type="term" value="F:metal ion binding"/>
    <property type="evidence" value="ECO:0007669"/>
    <property type="project" value="UniProtKB-KW"/>
</dbReference>
<dbReference type="InterPro" id="IPR008949">
    <property type="entry name" value="Isoprenoid_synthase_dom_sf"/>
</dbReference>
<dbReference type="GO" id="GO:1990234">
    <property type="term" value="C:transferase complex"/>
    <property type="evidence" value="ECO:0007669"/>
    <property type="project" value="TreeGrafter"/>
</dbReference>
<dbReference type="InterPro" id="IPR000092">
    <property type="entry name" value="Polyprenyl_synt"/>
</dbReference>
<dbReference type="InterPro" id="IPR033749">
    <property type="entry name" value="Polyprenyl_synt_CS"/>
</dbReference>
<protein>
    <recommendedName>
        <fullName evidence="10">(2E,6E)-farnesyl diphosphate synthase</fullName>
    </recommendedName>
    <alternativeName>
        <fullName evidence="9">Dimethylallyltranstransferase</fullName>
    </alternativeName>
    <alternativeName>
        <fullName evidence="8">Farnesyl diphosphate synthase</fullName>
    </alternativeName>
    <alternativeName>
        <fullName evidence="7">Geranyltranstransferase</fullName>
    </alternativeName>
</protein>
<keyword evidence="4" id="KW-0479">Metal-binding</keyword>
<evidence type="ECO:0000256" key="5">
    <source>
        <dbReference type="ARBA" id="ARBA00022842"/>
    </source>
</evidence>
<feature type="region of interest" description="Disordered" evidence="12">
    <location>
        <begin position="1"/>
        <end position="66"/>
    </location>
</feature>
<gene>
    <name evidence="13" type="ORF">L201_007841</name>
</gene>
<evidence type="ECO:0000313" key="13">
    <source>
        <dbReference type="EMBL" id="WWC92879.1"/>
    </source>
</evidence>
<dbReference type="AlphaFoldDB" id="A0AAX4K656"/>
<evidence type="ECO:0000256" key="1">
    <source>
        <dbReference type="ARBA" id="ARBA00001946"/>
    </source>
</evidence>
<dbReference type="GO" id="GO:0004659">
    <property type="term" value="F:prenyltransferase activity"/>
    <property type="evidence" value="ECO:0007669"/>
    <property type="project" value="InterPro"/>
</dbReference>
<keyword evidence="5" id="KW-0460">Magnesium</keyword>
<evidence type="ECO:0000313" key="14">
    <source>
        <dbReference type="Proteomes" id="UP001355207"/>
    </source>
</evidence>
<evidence type="ECO:0000256" key="3">
    <source>
        <dbReference type="ARBA" id="ARBA00022679"/>
    </source>
</evidence>
<dbReference type="EMBL" id="CP144108">
    <property type="protein sequence ID" value="WWC92879.1"/>
    <property type="molecule type" value="Genomic_DNA"/>
</dbReference>
<keyword evidence="6" id="KW-0414">Isoprene biosynthesis</keyword>
<evidence type="ECO:0000256" key="4">
    <source>
        <dbReference type="ARBA" id="ARBA00022723"/>
    </source>
</evidence>
<comment type="cofactor">
    <cofactor evidence="1">
        <name>Mg(2+)</name>
        <dbReference type="ChEBI" id="CHEBI:18420"/>
    </cofactor>
</comment>
<reference evidence="13 14" key="1">
    <citation type="submission" date="2024-01" db="EMBL/GenBank/DDBJ databases">
        <title>Comparative genomics of Cryptococcus and Kwoniella reveals pathogenesis evolution and contrasting modes of karyotype evolution via chromosome fusion or intercentromeric recombination.</title>
        <authorList>
            <person name="Coelho M.A."/>
            <person name="David-Palma M."/>
            <person name="Shea T."/>
            <person name="Bowers K."/>
            <person name="McGinley-Smith S."/>
            <person name="Mohammad A.W."/>
            <person name="Gnirke A."/>
            <person name="Yurkov A.M."/>
            <person name="Nowrousian M."/>
            <person name="Sun S."/>
            <person name="Cuomo C.A."/>
            <person name="Heitman J."/>
        </authorList>
    </citation>
    <scope>NUCLEOTIDE SEQUENCE [LARGE SCALE GENOMIC DNA]</scope>
    <source>
        <strain evidence="13 14">CBS 6074</strain>
    </source>
</reference>
<dbReference type="GO" id="GO:0008299">
    <property type="term" value="P:isoprenoid biosynthetic process"/>
    <property type="evidence" value="ECO:0007669"/>
    <property type="project" value="UniProtKB-KW"/>
</dbReference>
<keyword evidence="3 11" id="KW-0808">Transferase</keyword>
<dbReference type="GeneID" id="91098509"/>
<sequence length="492" mass="53171">MLSRSTRSASSSFTRSVTTNRKPTTSIIRSSPSTTTKQQSAWATATESAHSILTPPPSSSSSSSSASASSSSLIATSLDDPLSVINSEIGNLKSSLFRMLGSSNSSLDKVAKYYFQAEGKHLRPLLVLLIAQATNGLGGKGWEKVQLESRNRNSIDDSLTSQGGVLNDWNPEVNGDENTSNQHIQTFSNPFKLPEIGVQKPLPPLNQSEFDLNLDSTQENVPIILPTQRRLASITEMIHVASLLHDDVIDNSNLRRGEPSAPSTFGNKLSILSGDFLLGRASVALARLGSSEVVELLATVIANLVEGEVMQLKATSEPEKNPTKKGFEDYMRKTYLKTASLMAKSARASVILGGCGITKEGEWVKDVAYGYGRNLGIAFQLIDDALDFLPPDPSLGKPSLGADLRLGLATAPALFAWEKYPEMGPLILRKFDQPGDVELAREIVGKSDGLQRTIELAKFFSSSARELIELLPESKAREALIGLTKKVIERVK</sequence>
<dbReference type="Gene3D" id="1.10.600.10">
    <property type="entry name" value="Farnesyl Diphosphate Synthase"/>
    <property type="match status" value="1"/>
</dbReference>
<feature type="compositionally biased region" description="Low complexity" evidence="12">
    <location>
        <begin position="1"/>
        <end position="36"/>
    </location>
</feature>
<organism evidence="13 14">
    <name type="scientific">Kwoniella dendrophila CBS 6074</name>
    <dbReference type="NCBI Taxonomy" id="1295534"/>
    <lineage>
        <taxon>Eukaryota</taxon>
        <taxon>Fungi</taxon>
        <taxon>Dikarya</taxon>
        <taxon>Basidiomycota</taxon>
        <taxon>Agaricomycotina</taxon>
        <taxon>Tremellomycetes</taxon>
        <taxon>Tremellales</taxon>
        <taxon>Cryptococcaceae</taxon>
        <taxon>Kwoniella</taxon>
    </lineage>
</organism>
<dbReference type="PANTHER" id="PTHR12001">
    <property type="entry name" value="GERANYLGERANYL PYROPHOSPHATE SYNTHASE"/>
    <property type="match status" value="1"/>
</dbReference>
<evidence type="ECO:0000256" key="9">
    <source>
        <dbReference type="ARBA" id="ARBA00032448"/>
    </source>
</evidence>
<evidence type="ECO:0000256" key="7">
    <source>
        <dbReference type="ARBA" id="ARBA00032380"/>
    </source>
</evidence>
<evidence type="ECO:0000256" key="11">
    <source>
        <dbReference type="RuleBase" id="RU004466"/>
    </source>
</evidence>